<evidence type="ECO:0000313" key="1">
    <source>
        <dbReference type="EMBL" id="MEQ2312496.1"/>
    </source>
</evidence>
<dbReference type="EMBL" id="JAHRIP010079215">
    <property type="protein sequence ID" value="MEQ2312496.1"/>
    <property type="molecule type" value="Genomic_DNA"/>
</dbReference>
<proteinExistence type="predicted"/>
<keyword evidence="2" id="KW-1185">Reference proteome</keyword>
<organism evidence="1 2">
    <name type="scientific">Ameca splendens</name>
    <dbReference type="NCBI Taxonomy" id="208324"/>
    <lineage>
        <taxon>Eukaryota</taxon>
        <taxon>Metazoa</taxon>
        <taxon>Chordata</taxon>
        <taxon>Craniata</taxon>
        <taxon>Vertebrata</taxon>
        <taxon>Euteleostomi</taxon>
        <taxon>Actinopterygii</taxon>
        <taxon>Neopterygii</taxon>
        <taxon>Teleostei</taxon>
        <taxon>Neoteleostei</taxon>
        <taxon>Acanthomorphata</taxon>
        <taxon>Ovalentaria</taxon>
        <taxon>Atherinomorphae</taxon>
        <taxon>Cyprinodontiformes</taxon>
        <taxon>Goodeidae</taxon>
        <taxon>Ameca</taxon>
    </lineage>
</organism>
<comment type="caution">
    <text evidence="1">The sequence shown here is derived from an EMBL/GenBank/DDBJ whole genome shotgun (WGS) entry which is preliminary data.</text>
</comment>
<sequence length="102" mass="11532">MYQSSSYFTLCGELRYKFSQLFCSQAALPDEETCNFQDFLKSFLCPCCSHMHVTVLCVGDEHSLLKISSQSSEGEELGFIAKDEGGRHRKNLVEIAIYASYI</sequence>
<evidence type="ECO:0000313" key="2">
    <source>
        <dbReference type="Proteomes" id="UP001469553"/>
    </source>
</evidence>
<dbReference type="Proteomes" id="UP001469553">
    <property type="component" value="Unassembled WGS sequence"/>
</dbReference>
<gene>
    <name evidence="1" type="ORF">AMECASPLE_031678</name>
</gene>
<accession>A0ABV1A4C2</accession>
<protein>
    <submittedName>
        <fullName evidence="1">Uncharacterized protein</fullName>
    </submittedName>
</protein>
<reference evidence="1 2" key="1">
    <citation type="submission" date="2021-06" db="EMBL/GenBank/DDBJ databases">
        <authorList>
            <person name="Palmer J.M."/>
        </authorList>
    </citation>
    <scope>NUCLEOTIDE SEQUENCE [LARGE SCALE GENOMIC DNA]</scope>
    <source>
        <strain evidence="1 2">AS_MEX2019</strain>
        <tissue evidence="1">Muscle</tissue>
    </source>
</reference>
<name>A0ABV1A4C2_9TELE</name>